<dbReference type="PIRSF" id="PIRSF001399">
    <property type="entry name" value="DHquinase_II"/>
    <property type="match status" value="1"/>
</dbReference>
<comment type="subunit">
    <text evidence="4 7">Homododecamer.</text>
</comment>
<feature type="active site" description="Proton donor" evidence="7 8">
    <location>
        <position position="106"/>
    </location>
</feature>
<dbReference type="GO" id="GO:0019631">
    <property type="term" value="P:quinate catabolic process"/>
    <property type="evidence" value="ECO:0007669"/>
    <property type="project" value="TreeGrafter"/>
</dbReference>
<evidence type="ECO:0000256" key="1">
    <source>
        <dbReference type="ARBA" id="ARBA00001864"/>
    </source>
</evidence>
<evidence type="ECO:0000256" key="3">
    <source>
        <dbReference type="ARBA" id="ARBA00011037"/>
    </source>
</evidence>
<evidence type="ECO:0000313" key="12">
    <source>
        <dbReference type="Proteomes" id="UP000664277"/>
    </source>
</evidence>
<dbReference type="GO" id="GO:0003855">
    <property type="term" value="F:3-dehydroquinate dehydratase activity"/>
    <property type="evidence" value="ECO:0007669"/>
    <property type="project" value="UniProtKB-UniRule"/>
</dbReference>
<evidence type="ECO:0000256" key="4">
    <source>
        <dbReference type="ARBA" id="ARBA00011193"/>
    </source>
</evidence>
<feature type="active site" description="Proton acceptor" evidence="7 8">
    <location>
        <position position="23"/>
    </location>
</feature>
<evidence type="ECO:0000256" key="5">
    <source>
        <dbReference type="ARBA" id="ARBA00012060"/>
    </source>
</evidence>
<proteinExistence type="inferred from homology"/>
<dbReference type="CDD" id="cd00466">
    <property type="entry name" value="DHQase_II"/>
    <property type="match status" value="1"/>
</dbReference>
<comment type="catalytic activity">
    <reaction evidence="1 7">
        <text>3-dehydroquinate = 3-dehydroshikimate + H2O</text>
        <dbReference type="Rhea" id="RHEA:21096"/>
        <dbReference type="ChEBI" id="CHEBI:15377"/>
        <dbReference type="ChEBI" id="CHEBI:16630"/>
        <dbReference type="ChEBI" id="CHEBI:32364"/>
        <dbReference type="EC" id="4.2.1.10"/>
    </reaction>
</comment>
<comment type="similarity">
    <text evidence="3 7">Belongs to the type-II 3-dehydroquinase family.</text>
</comment>
<reference evidence="11" key="1">
    <citation type="submission" date="2021-02" db="EMBL/GenBank/DDBJ databases">
        <title>Genome-Resolved Metagenomics of a Microbial Community Performing Photosynthetic Biological Nutrient Removal.</title>
        <authorList>
            <person name="Mcdaniel E.A."/>
        </authorList>
    </citation>
    <scope>NUCLEOTIDE SEQUENCE</scope>
    <source>
        <strain evidence="11">UWPOB_OBS1</strain>
    </source>
</reference>
<organism evidence="11 12">
    <name type="scientific">Candidatus Obscuribacter phosphatis</name>
    <dbReference type="NCBI Taxonomy" id="1906157"/>
    <lineage>
        <taxon>Bacteria</taxon>
        <taxon>Bacillati</taxon>
        <taxon>Candidatus Melainabacteria</taxon>
        <taxon>Candidatus Obscuribacterales</taxon>
        <taxon>Candidatus Obscuribacteraceae</taxon>
        <taxon>Candidatus Obscuribacter</taxon>
    </lineage>
</organism>
<dbReference type="HAMAP" id="MF_00169">
    <property type="entry name" value="AroQ"/>
    <property type="match status" value="1"/>
</dbReference>
<feature type="binding site" evidence="7 9">
    <location>
        <position position="93"/>
    </location>
    <ligand>
        <name>substrate</name>
    </ligand>
</feature>
<dbReference type="Proteomes" id="UP000664277">
    <property type="component" value="Unassembled WGS sequence"/>
</dbReference>
<dbReference type="InterPro" id="IPR001874">
    <property type="entry name" value="DHquinase_II"/>
</dbReference>
<name>A0A8J7P9K4_9BACT</name>
<evidence type="ECO:0000256" key="8">
    <source>
        <dbReference type="PIRSR" id="PIRSR001399-1"/>
    </source>
</evidence>
<evidence type="ECO:0000313" key="11">
    <source>
        <dbReference type="EMBL" id="MBN8661696.1"/>
    </source>
</evidence>
<keyword evidence="6 7" id="KW-0456">Lyase</keyword>
<dbReference type="GO" id="GO:0009423">
    <property type="term" value="P:chorismate biosynthetic process"/>
    <property type="evidence" value="ECO:0007669"/>
    <property type="project" value="UniProtKB-UniRule"/>
</dbReference>
<evidence type="ECO:0000256" key="7">
    <source>
        <dbReference type="HAMAP-Rule" id="MF_00169"/>
    </source>
</evidence>
<dbReference type="NCBIfam" id="NF003806">
    <property type="entry name" value="PRK05395.1-3"/>
    <property type="match status" value="1"/>
</dbReference>
<dbReference type="InterPro" id="IPR018509">
    <property type="entry name" value="DHquinase_II_CS"/>
</dbReference>
<keyword evidence="7" id="KW-0057">Aromatic amino acid biosynthesis</keyword>
<dbReference type="EC" id="4.2.1.10" evidence="5 7"/>
<feature type="binding site" evidence="7 9">
    <location>
        <begin position="107"/>
        <end position="108"/>
    </location>
    <ligand>
        <name>substrate</name>
    </ligand>
</feature>
<dbReference type="GO" id="GO:0008652">
    <property type="term" value="P:amino acid biosynthetic process"/>
    <property type="evidence" value="ECO:0007669"/>
    <property type="project" value="UniProtKB-KW"/>
</dbReference>
<dbReference type="EMBL" id="JAFLCK010000023">
    <property type="protein sequence ID" value="MBN8661696.1"/>
    <property type="molecule type" value="Genomic_DNA"/>
</dbReference>
<comment type="function">
    <text evidence="7">Catalyzes a trans-dehydration via an enolate intermediate.</text>
</comment>
<gene>
    <name evidence="7 11" type="primary">aroQ</name>
    <name evidence="11" type="ORF">J0M35_15120</name>
</gene>
<dbReference type="AlphaFoldDB" id="A0A8J7P9K4"/>
<accession>A0A8J7P9K4</accession>
<evidence type="ECO:0000256" key="9">
    <source>
        <dbReference type="PIRSR" id="PIRSR001399-2"/>
    </source>
</evidence>
<evidence type="ECO:0000256" key="10">
    <source>
        <dbReference type="PIRSR" id="PIRSR001399-3"/>
    </source>
</evidence>
<dbReference type="Gene3D" id="3.40.50.9100">
    <property type="entry name" value="Dehydroquinase, class II"/>
    <property type="match status" value="1"/>
</dbReference>
<sequence>MIKLLVINGPNLNLLGLRETSHYGTLTLKDIEANLEVRLKNKAELSFFQSNHEGAIVDRIQAAYQEFKGSEETKGGIVINPGAYGHTSIAIRDALLATAIKFVEIHISNVYAREEFRHKSLLSDIASGVIVGCGPLGYELAAEALLAKLN</sequence>
<dbReference type="SUPFAM" id="SSF52304">
    <property type="entry name" value="Type II 3-dehydroquinate dehydratase"/>
    <property type="match status" value="1"/>
</dbReference>
<dbReference type="PANTHER" id="PTHR21272">
    <property type="entry name" value="CATABOLIC 3-DEHYDROQUINASE"/>
    <property type="match status" value="1"/>
</dbReference>
<dbReference type="Pfam" id="PF01220">
    <property type="entry name" value="DHquinase_II"/>
    <property type="match status" value="1"/>
</dbReference>
<evidence type="ECO:0000256" key="6">
    <source>
        <dbReference type="ARBA" id="ARBA00023239"/>
    </source>
</evidence>
<feature type="binding site" evidence="7 9">
    <location>
        <position position="86"/>
    </location>
    <ligand>
        <name>substrate</name>
    </ligand>
</feature>
<dbReference type="PROSITE" id="PS01029">
    <property type="entry name" value="DEHYDROQUINASE_II"/>
    <property type="match status" value="1"/>
</dbReference>
<feature type="binding site" evidence="7 9">
    <location>
        <position position="117"/>
    </location>
    <ligand>
        <name>substrate</name>
    </ligand>
</feature>
<dbReference type="NCBIfam" id="NF003807">
    <property type="entry name" value="PRK05395.1-4"/>
    <property type="match status" value="1"/>
</dbReference>
<dbReference type="NCBIfam" id="NF003805">
    <property type="entry name" value="PRK05395.1-2"/>
    <property type="match status" value="1"/>
</dbReference>
<keyword evidence="7" id="KW-0028">Amino-acid biosynthesis</keyword>
<feature type="site" description="Transition state stabilizer" evidence="7 10">
    <location>
        <position position="18"/>
    </location>
</feature>
<evidence type="ECO:0000256" key="2">
    <source>
        <dbReference type="ARBA" id="ARBA00004902"/>
    </source>
</evidence>
<dbReference type="InterPro" id="IPR036441">
    <property type="entry name" value="DHquinase_II_sf"/>
</dbReference>
<dbReference type="GO" id="GO:0009073">
    <property type="term" value="P:aromatic amino acid family biosynthetic process"/>
    <property type="evidence" value="ECO:0007669"/>
    <property type="project" value="UniProtKB-KW"/>
</dbReference>
<dbReference type="PANTHER" id="PTHR21272:SF3">
    <property type="entry name" value="CATABOLIC 3-DEHYDROQUINASE"/>
    <property type="match status" value="1"/>
</dbReference>
<dbReference type="UniPathway" id="UPA00053">
    <property type="reaction ID" value="UER00086"/>
</dbReference>
<comment type="pathway">
    <text evidence="2 7">Metabolic intermediate biosynthesis; chorismate biosynthesis; chorismate from D-erythrose 4-phosphate and phosphoenolpyruvate: step 3/7.</text>
</comment>
<protein>
    <recommendedName>
        <fullName evidence="5 7">3-dehydroquinate dehydratase</fullName>
        <shortName evidence="7">3-dehydroquinase</shortName>
        <ecNumber evidence="5 7">4.2.1.10</ecNumber>
    </recommendedName>
    <alternativeName>
        <fullName evidence="7">Type II DHQase</fullName>
    </alternativeName>
</protein>
<feature type="binding site" evidence="7 9">
    <location>
        <position position="80"/>
    </location>
    <ligand>
        <name>substrate</name>
    </ligand>
</feature>
<dbReference type="NCBIfam" id="TIGR01088">
    <property type="entry name" value="aroQ"/>
    <property type="match status" value="1"/>
</dbReference>
<comment type="caution">
    <text evidence="11">The sequence shown here is derived from an EMBL/GenBank/DDBJ whole genome shotgun (WGS) entry which is preliminary data.</text>
</comment>